<accession>A0ABP6M1K6</accession>
<dbReference type="InterPro" id="IPR003439">
    <property type="entry name" value="ABC_transporter-like_ATP-bd"/>
</dbReference>
<protein>
    <submittedName>
        <fullName evidence="7">ABC transporter ATP-binding protein</fullName>
    </submittedName>
</protein>
<keyword evidence="8" id="KW-1185">Reference proteome</keyword>
<proteinExistence type="predicted"/>
<evidence type="ECO:0000313" key="7">
    <source>
        <dbReference type="EMBL" id="GAA3067957.1"/>
    </source>
</evidence>
<dbReference type="GO" id="GO:0005524">
    <property type="term" value="F:ATP binding"/>
    <property type="evidence" value="ECO:0007669"/>
    <property type="project" value="UniProtKB-KW"/>
</dbReference>
<dbReference type="Pfam" id="PF00005">
    <property type="entry name" value="ABC_tran"/>
    <property type="match status" value="1"/>
</dbReference>
<dbReference type="RefSeq" id="WP_344681760.1">
    <property type="nucleotide sequence ID" value="NZ_BAAAVT010000012.1"/>
</dbReference>
<evidence type="ECO:0000256" key="4">
    <source>
        <dbReference type="ARBA" id="ARBA00022840"/>
    </source>
</evidence>
<feature type="domain" description="ABC transporter" evidence="6">
    <location>
        <begin position="9"/>
        <end position="234"/>
    </location>
</feature>
<dbReference type="PANTHER" id="PTHR42711">
    <property type="entry name" value="ABC TRANSPORTER ATP-BINDING PROTEIN"/>
    <property type="match status" value="1"/>
</dbReference>
<evidence type="ECO:0000259" key="6">
    <source>
        <dbReference type="PROSITE" id="PS50893"/>
    </source>
</evidence>
<keyword evidence="2" id="KW-0813">Transport</keyword>
<comment type="subcellular location">
    <subcellularLocation>
        <location evidence="1">Cell membrane</location>
        <topology evidence="1">Peripheral membrane protein</topology>
    </subcellularLocation>
</comment>
<evidence type="ECO:0000313" key="8">
    <source>
        <dbReference type="Proteomes" id="UP001500236"/>
    </source>
</evidence>
<dbReference type="PROSITE" id="PS50893">
    <property type="entry name" value="ABC_TRANSPORTER_2"/>
    <property type="match status" value="1"/>
</dbReference>
<sequence>MTNTPTLAVDAEHLTKRYRRTTTNAVDDISLSIRAGETFGILGANGAGKTSTVEMIAGLRRPTSGQVRILGLDPWRDRTKVRKVLGVQLQEASLHDALTCEELVDLYRSFYPDPLGTEEVLEMVELRSRARTRFSKLSGGQQQRLSIALALVGRPEVVILDELTTGLDPSARRRVWSALEALRRQTVILVSHAMDEVERLCDRVALINGGRVIAQGTPEDLRRQAGASTLEDAFVALTGRAFDTDDEEETS</sequence>
<dbReference type="EMBL" id="BAAAVT010000012">
    <property type="protein sequence ID" value="GAA3067957.1"/>
    <property type="molecule type" value="Genomic_DNA"/>
</dbReference>
<gene>
    <name evidence="7" type="ORF">GCM10010529_20830</name>
</gene>
<dbReference type="PANTHER" id="PTHR42711:SF16">
    <property type="entry name" value="ABC TRANSPORTER ATP-BINDING PROTEIN"/>
    <property type="match status" value="1"/>
</dbReference>
<dbReference type="SMART" id="SM00382">
    <property type="entry name" value="AAA"/>
    <property type="match status" value="1"/>
</dbReference>
<evidence type="ECO:0000256" key="3">
    <source>
        <dbReference type="ARBA" id="ARBA00022741"/>
    </source>
</evidence>
<dbReference type="CDD" id="cd03263">
    <property type="entry name" value="ABC_subfamily_A"/>
    <property type="match status" value="1"/>
</dbReference>
<comment type="caution">
    <text evidence="7">The sequence shown here is derived from an EMBL/GenBank/DDBJ whole genome shotgun (WGS) entry which is preliminary data.</text>
</comment>
<keyword evidence="5" id="KW-0046">Antibiotic resistance</keyword>
<dbReference type="PROSITE" id="PS00211">
    <property type="entry name" value="ABC_TRANSPORTER_1"/>
    <property type="match status" value="1"/>
</dbReference>
<reference evidence="8" key="1">
    <citation type="journal article" date="2019" name="Int. J. Syst. Evol. Microbiol.">
        <title>The Global Catalogue of Microorganisms (GCM) 10K type strain sequencing project: providing services to taxonomists for standard genome sequencing and annotation.</title>
        <authorList>
            <consortium name="The Broad Institute Genomics Platform"/>
            <consortium name="The Broad Institute Genome Sequencing Center for Infectious Disease"/>
            <person name="Wu L."/>
            <person name="Ma J."/>
        </authorList>
    </citation>
    <scope>NUCLEOTIDE SEQUENCE [LARGE SCALE GENOMIC DNA]</scope>
    <source>
        <strain evidence="8">JCM 14309</strain>
    </source>
</reference>
<dbReference type="SUPFAM" id="SSF52540">
    <property type="entry name" value="P-loop containing nucleoside triphosphate hydrolases"/>
    <property type="match status" value="1"/>
</dbReference>
<dbReference type="InterPro" id="IPR050763">
    <property type="entry name" value="ABC_transporter_ATP-binding"/>
</dbReference>
<evidence type="ECO:0000256" key="5">
    <source>
        <dbReference type="ARBA" id="ARBA00023251"/>
    </source>
</evidence>
<dbReference type="Gene3D" id="3.40.50.300">
    <property type="entry name" value="P-loop containing nucleotide triphosphate hydrolases"/>
    <property type="match status" value="1"/>
</dbReference>
<organism evidence="7 8">
    <name type="scientific">Nesterenkonia aethiopica</name>
    <dbReference type="NCBI Taxonomy" id="269144"/>
    <lineage>
        <taxon>Bacteria</taxon>
        <taxon>Bacillati</taxon>
        <taxon>Actinomycetota</taxon>
        <taxon>Actinomycetes</taxon>
        <taxon>Micrococcales</taxon>
        <taxon>Micrococcaceae</taxon>
        <taxon>Nesterenkonia</taxon>
    </lineage>
</organism>
<name>A0ABP6M1K6_9MICC</name>
<evidence type="ECO:0000256" key="2">
    <source>
        <dbReference type="ARBA" id="ARBA00022448"/>
    </source>
</evidence>
<keyword evidence="3" id="KW-0547">Nucleotide-binding</keyword>
<dbReference type="Proteomes" id="UP001500236">
    <property type="component" value="Unassembled WGS sequence"/>
</dbReference>
<dbReference type="InterPro" id="IPR017871">
    <property type="entry name" value="ABC_transporter-like_CS"/>
</dbReference>
<dbReference type="InterPro" id="IPR003593">
    <property type="entry name" value="AAA+_ATPase"/>
</dbReference>
<dbReference type="InterPro" id="IPR027417">
    <property type="entry name" value="P-loop_NTPase"/>
</dbReference>
<evidence type="ECO:0000256" key="1">
    <source>
        <dbReference type="ARBA" id="ARBA00004202"/>
    </source>
</evidence>
<keyword evidence="4 7" id="KW-0067">ATP-binding</keyword>